<dbReference type="InterPro" id="IPR013083">
    <property type="entry name" value="Znf_RING/FYVE/PHD"/>
</dbReference>
<dbReference type="InterPro" id="IPR017907">
    <property type="entry name" value="Znf_RING_CS"/>
</dbReference>
<dbReference type="PROSITE" id="PS00518">
    <property type="entry name" value="ZF_RING_1"/>
    <property type="match status" value="1"/>
</dbReference>
<dbReference type="InterPro" id="IPR003879">
    <property type="entry name" value="Butyrophylin_SPRY"/>
</dbReference>
<evidence type="ECO:0000256" key="7">
    <source>
        <dbReference type="SAM" id="Coils"/>
    </source>
</evidence>
<evidence type="ECO:0000256" key="6">
    <source>
        <dbReference type="PROSITE-ProRule" id="PRU00024"/>
    </source>
</evidence>
<proteinExistence type="predicted"/>
<dbReference type="InterPro" id="IPR006574">
    <property type="entry name" value="PRY"/>
</dbReference>
<dbReference type="InterPro" id="IPR001870">
    <property type="entry name" value="B30.2/SPRY"/>
</dbReference>
<sequence length="751" mass="83484">MGAALDTPARCPLCNEMTRDPVTLKCNHRFCQRCIGDLWSVAPNGPYHCPEWRCKTVYQTLPFDKRLIQSPIPGKRAPPRSAAGTSTNDEQSALDSELRRPSLTSRLLGKRKASTPVSEQHVTKKANVESPSDPSTDTETSTSHSLLDKPGQSTLVLTFKAAASPASTQSEHGDGTFINKSSDSKVPPSDELRDFLVKQNKSDDSDSSSEVDLCDAPHSSASKKETRVTASCVSPKKPILPGRSDSNAGVSDPGRKSDVPQDSKPPLSFTRSPAAASGPLSRISIFLRPQNKTNSQVPCHYCPKTACQPAVKTCLVCGASMCKEHLRPHLESPVFQNHSLVPPVEDISLWRCQEHQEINRIYCRQCGVCVCTVCTVIGSHRDHVCISIREAETELRTNLKEEIKQLQEAEQQVQNRLAELTEKKETFRVDLTEAQERVKQQYGAIREALEHEEQSALQCVIKEENRVLGGLEKKLGVLQRSLQSIQNGLHTLEDLADARGDKRVQDQAFIMEYSRISQLTSEVGSCVELFEAPEEVDHARLNCLQRWTEKRLDKVVLTMPGKDGDLYRLLYGTVLVLDADTAHPKLQLSDNNRRVAYTDSQQAYMEHEARFSSFPQVLASSALEGGRWYWEVMVCVDDGRWKVGVCEGQIERKGQKDSSRLGFNSYSWCLACDKKKVEALHSKESVPVKADGLQRVGVFLDFEEGSLSFFNVTPGGSLVLLYSYQHSFSEPLYPALSVSKTQLTICDLFQA</sequence>
<feature type="coiled-coil region" evidence="7">
    <location>
        <begin position="389"/>
        <end position="437"/>
    </location>
</feature>
<dbReference type="SMART" id="SM00449">
    <property type="entry name" value="SPRY"/>
    <property type="match status" value="1"/>
</dbReference>
<keyword evidence="1" id="KW-0399">Innate immunity</keyword>
<dbReference type="SUPFAM" id="SSF57850">
    <property type="entry name" value="RING/U-box"/>
    <property type="match status" value="1"/>
</dbReference>
<feature type="region of interest" description="Disordered" evidence="8">
    <location>
        <begin position="69"/>
        <end position="150"/>
    </location>
</feature>
<evidence type="ECO:0000256" key="5">
    <source>
        <dbReference type="ARBA" id="ARBA00022859"/>
    </source>
</evidence>
<dbReference type="Gene3D" id="3.30.40.10">
    <property type="entry name" value="Zinc/RING finger domain, C3HC4 (zinc finger)"/>
    <property type="match status" value="1"/>
</dbReference>
<evidence type="ECO:0000256" key="3">
    <source>
        <dbReference type="ARBA" id="ARBA00022771"/>
    </source>
</evidence>
<dbReference type="Pfam" id="PF15227">
    <property type="entry name" value="zf-C3HC4_4"/>
    <property type="match status" value="1"/>
</dbReference>
<evidence type="ECO:0000256" key="1">
    <source>
        <dbReference type="ARBA" id="ARBA00022588"/>
    </source>
</evidence>
<dbReference type="PANTHER" id="PTHR25465">
    <property type="entry name" value="B-BOX DOMAIN CONTAINING"/>
    <property type="match status" value="1"/>
</dbReference>
<dbReference type="SMART" id="SM00589">
    <property type="entry name" value="PRY"/>
    <property type="match status" value="1"/>
</dbReference>
<dbReference type="SMART" id="SM00184">
    <property type="entry name" value="RING"/>
    <property type="match status" value="1"/>
</dbReference>
<evidence type="ECO:0000256" key="8">
    <source>
        <dbReference type="SAM" id="MobiDB-lite"/>
    </source>
</evidence>
<dbReference type="Pfam" id="PF13765">
    <property type="entry name" value="PRY"/>
    <property type="match status" value="1"/>
</dbReference>
<keyword evidence="2" id="KW-0479">Metal-binding</keyword>
<evidence type="ECO:0000313" key="12">
    <source>
        <dbReference type="EMBL" id="SBP02961.1"/>
    </source>
</evidence>
<dbReference type="Gene3D" id="3.30.160.60">
    <property type="entry name" value="Classic Zinc Finger"/>
    <property type="match status" value="1"/>
</dbReference>
<feature type="compositionally biased region" description="Polar residues" evidence="8">
    <location>
        <begin position="83"/>
        <end position="94"/>
    </location>
</feature>
<dbReference type="Gene3D" id="2.60.120.920">
    <property type="match status" value="1"/>
</dbReference>
<dbReference type="AlphaFoldDB" id="A0A1A7WBR3"/>
<dbReference type="InterPro" id="IPR043136">
    <property type="entry name" value="B30.2/SPRY_sf"/>
</dbReference>
<evidence type="ECO:0000259" key="11">
    <source>
        <dbReference type="PROSITE" id="PS50188"/>
    </source>
</evidence>
<dbReference type="Pfam" id="PF00622">
    <property type="entry name" value="SPRY"/>
    <property type="match status" value="1"/>
</dbReference>
<accession>A0A1A7WBR3</accession>
<dbReference type="PROSITE" id="PS50188">
    <property type="entry name" value="B302_SPRY"/>
    <property type="match status" value="1"/>
</dbReference>
<dbReference type="SUPFAM" id="SSF49899">
    <property type="entry name" value="Concanavalin A-like lectins/glucanases"/>
    <property type="match status" value="1"/>
</dbReference>
<keyword evidence="4" id="KW-0862">Zinc</keyword>
<protein>
    <submittedName>
        <fullName evidence="12">Tripartite motif containing 14</fullName>
    </submittedName>
</protein>
<dbReference type="InterPro" id="IPR013320">
    <property type="entry name" value="ConA-like_dom_sf"/>
</dbReference>
<feature type="region of interest" description="Disordered" evidence="8">
    <location>
        <begin position="164"/>
        <end position="276"/>
    </location>
</feature>
<dbReference type="PROSITE" id="PS50089">
    <property type="entry name" value="ZF_RING_2"/>
    <property type="match status" value="1"/>
</dbReference>
<organism evidence="12">
    <name type="scientific">Iconisemion striatum</name>
    <dbReference type="NCBI Taxonomy" id="60296"/>
    <lineage>
        <taxon>Eukaryota</taxon>
        <taxon>Metazoa</taxon>
        <taxon>Chordata</taxon>
        <taxon>Craniata</taxon>
        <taxon>Vertebrata</taxon>
        <taxon>Euteleostomi</taxon>
        <taxon>Actinopterygii</taxon>
        <taxon>Neopterygii</taxon>
        <taxon>Teleostei</taxon>
        <taxon>Neoteleostei</taxon>
        <taxon>Acanthomorphata</taxon>
        <taxon>Ovalentaria</taxon>
        <taxon>Atherinomorphae</taxon>
        <taxon>Cyprinodontiformes</taxon>
        <taxon>Nothobranchiidae</taxon>
        <taxon>Iconisemion</taxon>
    </lineage>
</organism>
<keyword evidence="3 6" id="KW-0863">Zinc-finger</keyword>
<dbReference type="GO" id="GO:0008270">
    <property type="term" value="F:zinc ion binding"/>
    <property type="evidence" value="ECO:0007669"/>
    <property type="project" value="UniProtKB-KW"/>
</dbReference>
<reference evidence="12" key="2">
    <citation type="submission" date="2016-06" db="EMBL/GenBank/DDBJ databases">
        <title>The genome of a short-lived fish provides insights into sex chromosome evolution and the genetic control of aging.</title>
        <authorList>
            <person name="Reichwald K."/>
            <person name="Felder M."/>
            <person name="Petzold A."/>
            <person name="Koch P."/>
            <person name="Groth M."/>
            <person name="Platzer M."/>
        </authorList>
    </citation>
    <scope>NUCLEOTIDE SEQUENCE</scope>
    <source>
        <tissue evidence="12">Brain</tissue>
    </source>
</reference>
<dbReference type="Gene3D" id="4.10.830.40">
    <property type="match status" value="1"/>
</dbReference>
<evidence type="ECO:0000256" key="4">
    <source>
        <dbReference type="ARBA" id="ARBA00022833"/>
    </source>
</evidence>
<dbReference type="SUPFAM" id="SSF57845">
    <property type="entry name" value="B-box zinc-binding domain"/>
    <property type="match status" value="1"/>
</dbReference>
<dbReference type="PANTHER" id="PTHR25465:SF35">
    <property type="entry name" value="E3 UBIQUITIN_ISG15 LIGASE TRIM25-RELATED"/>
    <property type="match status" value="1"/>
</dbReference>
<dbReference type="InterPro" id="IPR003877">
    <property type="entry name" value="SPRY_dom"/>
</dbReference>
<dbReference type="CDD" id="cd19756">
    <property type="entry name" value="Bbox2"/>
    <property type="match status" value="1"/>
</dbReference>
<dbReference type="SMART" id="SM00336">
    <property type="entry name" value="BBOX"/>
    <property type="match status" value="2"/>
</dbReference>
<dbReference type="PROSITE" id="PS50119">
    <property type="entry name" value="ZF_BBOX"/>
    <property type="match status" value="1"/>
</dbReference>
<evidence type="ECO:0000256" key="2">
    <source>
        <dbReference type="ARBA" id="ARBA00022723"/>
    </source>
</evidence>
<dbReference type="PRINTS" id="PR01407">
    <property type="entry name" value="BUTYPHLNCDUF"/>
</dbReference>
<evidence type="ECO:0000259" key="10">
    <source>
        <dbReference type="PROSITE" id="PS50119"/>
    </source>
</evidence>
<feature type="domain" description="RING-type" evidence="9">
    <location>
        <begin position="11"/>
        <end position="53"/>
    </location>
</feature>
<dbReference type="EMBL" id="HADW01001561">
    <property type="protein sequence ID" value="SBP02961.1"/>
    <property type="molecule type" value="Transcribed_RNA"/>
</dbReference>
<keyword evidence="7" id="KW-0175">Coiled coil</keyword>
<dbReference type="GO" id="GO:0005737">
    <property type="term" value="C:cytoplasm"/>
    <property type="evidence" value="ECO:0007669"/>
    <property type="project" value="UniProtKB-ARBA"/>
</dbReference>
<dbReference type="InterPro" id="IPR051051">
    <property type="entry name" value="E3_ubiq-ligase_TRIM/RNF"/>
</dbReference>
<evidence type="ECO:0000259" key="9">
    <source>
        <dbReference type="PROSITE" id="PS50089"/>
    </source>
</evidence>
<name>A0A1A7WBR3_9TELE</name>
<feature type="compositionally biased region" description="Low complexity" evidence="8">
    <location>
        <begin position="129"/>
        <end position="143"/>
    </location>
</feature>
<keyword evidence="5" id="KW-0391">Immunity</keyword>
<reference evidence="12" key="1">
    <citation type="submission" date="2016-05" db="EMBL/GenBank/DDBJ databases">
        <authorList>
            <person name="Lavstsen T."/>
            <person name="Jespersen J.S."/>
        </authorList>
    </citation>
    <scope>NUCLEOTIDE SEQUENCE</scope>
    <source>
        <tissue evidence="12">Brain</tissue>
    </source>
</reference>
<feature type="domain" description="B30.2/SPRY" evidence="11">
    <location>
        <begin position="554"/>
        <end position="751"/>
    </location>
</feature>
<gene>
    <name evidence="12" type="primary">TRIM14</name>
</gene>
<feature type="compositionally biased region" description="Basic and acidic residues" evidence="8">
    <location>
        <begin position="188"/>
        <end position="204"/>
    </location>
</feature>
<dbReference type="InterPro" id="IPR001841">
    <property type="entry name" value="Znf_RING"/>
</dbReference>
<dbReference type="InterPro" id="IPR000315">
    <property type="entry name" value="Znf_B-box"/>
</dbReference>
<dbReference type="Pfam" id="PF00643">
    <property type="entry name" value="zf-B_box"/>
    <property type="match status" value="1"/>
</dbReference>
<dbReference type="GO" id="GO:0045087">
    <property type="term" value="P:innate immune response"/>
    <property type="evidence" value="ECO:0007669"/>
    <property type="project" value="UniProtKB-KW"/>
</dbReference>
<feature type="domain" description="B box-type" evidence="10">
    <location>
        <begin position="352"/>
        <end position="388"/>
    </location>
</feature>